<accession>A0AA45HHR7</accession>
<sequence length="334" mass="37420">MDKDIILKVENVKTYFPIRQGFWNKVVNHVKAVNDVSFELKKKETLGVVGESGCGKSTLAKTIMRGVSASSGKIIYNKDGQELDILALKDKELKSLGVRKDIQMIFQDPFSSLSPRMTVKEIITEPLLINKMIKSEEEVEKAARELIADVNLDPKYLRRYPHAFSGGQRQRVGVARSLALNPKIILADEPTSALDVSVQSQLLNLLRDLQEKYELSMMFISHDLGVVEHISDRVAVMYVGNIVEIGDVKDIFNHPVHPYTKALLSAVPVIDPHKKSNAELLEGDVADPANLPSGCPFHPRCKYAKDICKHKKPILEKLNKNESTQVACHFKNEL</sequence>
<dbReference type="EMBL" id="QGGI01000028">
    <property type="protein sequence ID" value="PWJ86889.1"/>
    <property type="molecule type" value="Genomic_DNA"/>
</dbReference>
<keyword evidence="3 5" id="KW-0067">ATP-binding</keyword>
<dbReference type="InterPro" id="IPR003593">
    <property type="entry name" value="AAA+_ATPase"/>
</dbReference>
<dbReference type="GO" id="GO:0005524">
    <property type="term" value="F:ATP binding"/>
    <property type="evidence" value="ECO:0007669"/>
    <property type="project" value="UniProtKB-KW"/>
</dbReference>
<evidence type="ECO:0000313" key="6">
    <source>
        <dbReference type="Proteomes" id="UP000245921"/>
    </source>
</evidence>
<dbReference type="CDD" id="cd03257">
    <property type="entry name" value="ABC_NikE_OppD_transporters"/>
    <property type="match status" value="1"/>
</dbReference>
<evidence type="ECO:0000313" key="5">
    <source>
        <dbReference type="EMBL" id="PWJ86889.1"/>
    </source>
</evidence>
<comment type="caution">
    <text evidence="5">The sequence shown here is derived from an EMBL/GenBank/DDBJ whole genome shotgun (WGS) entry which is preliminary data.</text>
</comment>
<dbReference type="GO" id="GO:0015833">
    <property type="term" value="P:peptide transport"/>
    <property type="evidence" value="ECO:0007669"/>
    <property type="project" value="InterPro"/>
</dbReference>
<dbReference type="PANTHER" id="PTHR43776">
    <property type="entry name" value="TRANSPORT ATP-BINDING PROTEIN"/>
    <property type="match status" value="1"/>
</dbReference>
<dbReference type="InterPro" id="IPR017871">
    <property type="entry name" value="ABC_transporter-like_CS"/>
</dbReference>
<dbReference type="InterPro" id="IPR003439">
    <property type="entry name" value="ABC_transporter-like_ATP-bd"/>
</dbReference>
<dbReference type="GO" id="GO:0055085">
    <property type="term" value="P:transmembrane transport"/>
    <property type="evidence" value="ECO:0007669"/>
    <property type="project" value="UniProtKB-ARBA"/>
</dbReference>
<dbReference type="InterPro" id="IPR027417">
    <property type="entry name" value="P-loop_NTPase"/>
</dbReference>
<dbReference type="SMART" id="SM00382">
    <property type="entry name" value="AAA"/>
    <property type="match status" value="1"/>
</dbReference>
<dbReference type="SUPFAM" id="SSF52540">
    <property type="entry name" value="P-loop containing nucleoside triphosphate hydrolases"/>
    <property type="match status" value="1"/>
</dbReference>
<dbReference type="Gene3D" id="3.40.50.300">
    <property type="entry name" value="P-loop containing nucleotide triphosphate hydrolases"/>
    <property type="match status" value="1"/>
</dbReference>
<dbReference type="PANTHER" id="PTHR43776:SF8">
    <property type="entry name" value="ABC TRANSPORTER, ATP-BINDING PROTEIN"/>
    <property type="match status" value="1"/>
</dbReference>
<organism evidence="5 6">
    <name type="scientific">Oceanotoga teriensis</name>
    <dbReference type="NCBI Taxonomy" id="515440"/>
    <lineage>
        <taxon>Bacteria</taxon>
        <taxon>Thermotogati</taxon>
        <taxon>Thermotogota</taxon>
        <taxon>Thermotogae</taxon>
        <taxon>Petrotogales</taxon>
        <taxon>Petrotogaceae</taxon>
        <taxon>Oceanotoga</taxon>
    </lineage>
</organism>
<evidence type="ECO:0000259" key="4">
    <source>
        <dbReference type="PROSITE" id="PS50893"/>
    </source>
</evidence>
<dbReference type="PROSITE" id="PS50893">
    <property type="entry name" value="ABC_TRANSPORTER_2"/>
    <property type="match status" value="1"/>
</dbReference>
<dbReference type="RefSeq" id="WP_109606487.1">
    <property type="nucleotide sequence ID" value="NZ_JAMHJO010000005.1"/>
</dbReference>
<dbReference type="InterPro" id="IPR050319">
    <property type="entry name" value="ABC_transp_ATP-bind"/>
</dbReference>
<dbReference type="AlphaFoldDB" id="A0AA45HHR7"/>
<dbReference type="GO" id="GO:0016887">
    <property type="term" value="F:ATP hydrolysis activity"/>
    <property type="evidence" value="ECO:0007669"/>
    <property type="project" value="InterPro"/>
</dbReference>
<dbReference type="NCBIfam" id="TIGR01727">
    <property type="entry name" value="oligo_HPY"/>
    <property type="match status" value="1"/>
</dbReference>
<dbReference type="PROSITE" id="PS00211">
    <property type="entry name" value="ABC_TRANSPORTER_1"/>
    <property type="match status" value="1"/>
</dbReference>
<dbReference type="Pfam" id="PF08352">
    <property type="entry name" value="oligo_HPY"/>
    <property type="match status" value="1"/>
</dbReference>
<reference evidence="5 6" key="1">
    <citation type="submission" date="2018-05" db="EMBL/GenBank/DDBJ databases">
        <title>Genomic Encyclopedia of Type Strains, Phase IV (KMG-IV): sequencing the most valuable type-strain genomes for metagenomic binning, comparative biology and taxonomic classification.</title>
        <authorList>
            <person name="Goeker M."/>
        </authorList>
    </citation>
    <scope>NUCLEOTIDE SEQUENCE [LARGE SCALE GENOMIC DNA]</scope>
    <source>
        <strain evidence="5 6">DSM 24906</strain>
    </source>
</reference>
<keyword evidence="1" id="KW-0813">Transport</keyword>
<feature type="domain" description="ABC transporter" evidence="4">
    <location>
        <begin position="7"/>
        <end position="264"/>
    </location>
</feature>
<protein>
    <submittedName>
        <fullName evidence="5">Peptide/nickel transport system ATP-binding protein</fullName>
    </submittedName>
</protein>
<dbReference type="Proteomes" id="UP000245921">
    <property type="component" value="Unassembled WGS sequence"/>
</dbReference>
<evidence type="ECO:0000256" key="3">
    <source>
        <dbReference type="ARBA" id="ARBA00022840"/>
    </source>
</evidence>
<name>A0AA45HHR7_9BACT</name>
<proteinExistence type="predicted"/>
<evidence type="ECO:0000256" key="2">
    <source>
        <dbReference type="ARBA" id="ARBA00022741"/>
    </source>
</evidence>
<keyword evidence="6" id="KW-1185">Reference proteome</keyword>
<dbReference type="InterPro" id="IPR013563">
    <property type="entry name" value="Oligopep_ABC_C"/>
</dbReference>
<dbReference type="FunFam" id="3.40.50.300:FF:000016">
    <property type="entry name" value="Oligopeptide ABC transporter ATP-binding component"/>
    <property type="match status" value="1"/>
</dbReference>
<gene>
    <name evidence="5" type="ORF">C7380_1283</name>
</gene>
<dbReference type="Pfam" id="PF00005">
    <property type="entry name" value="ABC_tran"/>
    <property type="match status" value="1"/>
</dbReference>
<keyword evidence="2" id="KW-0547">Nucleotide-binding</keyword>
<evidence type="ECO:0000256" key="1">
    <source>
        <dbReference type="ARBA" id="ARBA00022448"/>
    </source>
</evidence>